<organism evidence="2 3">
    <name type="scientific">Methylovulum psychrotolerans</name>
    <dbReference type="NCBI Taxonomy" id="1704499"/>
    <lineage>
        <taxon>Bacteria</taxon>
        <taxon>Pseudomonadati</taxon>
        <taxon>Pseudomonadota</taxon>
        <taxon>Gammaproteobacteria</taxon>
        <taxon>Methylococcales</taxon>
        <taxon>Methylococcaceae</taxon>
        <taxon>Methylovulum</taxon>
    </lineage>
</organism>
<evidence type="ECO:0000313" key="3">
    <source>
        <dbReference type="Proteomes" id="UP000237423"/>
    </source>
</evidence>
<protein>
    <recommendedName>
        <fullName evidence="4">3-keto-disaccharide hydrolase domain-containing protein</fullName>
    </recommendedName>
</protein>
<dbReference type="Gene3D" id="2.60.120.560">
    <property type="entry name" value="Exo-inulinase, domain 1"/>
    <property type="match status" value="1"/>
</dbReference>
<evidence type="ECO:0008006" key="4">
    <source>
        <dbReference type="Google" id="ProtNLM"/>
    </source>
</evidence>
<keyword evidence="1" id="KW-0732">Signal</keyword>
<proteinExistence type="predicted"/>
<name>A0A2S5CGC1_9GAMM</name>
<reference evidence="2 3" key="1">
    <citation type="submission" date="2017-11" db="EMBL/GenBank/DDBJ databases">
        <title>Draft Genome Sequence of Methylobacter psychrotolerans Sph1T, an Obligate Methanotroph from Low-Temperature Environments.</title>
        <authorList>
            <person name="Oshkin I.Y."/>
            <person name="Miroshnikov K."/>
            <person name="Belova S.E."/>
            <person name="Korzhenkov A."/>
            <person name="Toshchakov S.V."/>
            <person name="Dedysh S.N."/>
        </authorList>
    </citation>
    <scope>NUCLEOTIDE SEQUENCE [LARGE SCALE GENOMIC DNA]</scope>
    <source>
        <strain evidence="2 3">Sph1</strain>
    </source>
</reference>
<dbReference type="RefSeq" id="WP_103975781.1">
    <property type="nucleotide sequence ID" value="NZ_PGFZ01000021.1"/>
</dbReference>
<sequence length="270" mass="30228">MANSKLLNLSTLLLFVVFNTAASGEVFIDDFDNVATLSETGNMSDSPDPHWWLNSGAYFYRANGIASTVTGELSGIDRFRLLYAASNPIDTDNGYRPQNIFRLVTLGKFKNFTQQVFFNIKNINLSASPNRNQSNGVLFFHRYQDGKNLYYAGIRVDGFAIVKKKSQGRYYELKSVAVYPGAYNRETLPNLLPVNRWVGLKTVIADTANGSVDISLYLNDQQLGPGWTKVLEIEDTGADIERILTPGYAGIRSDFMDVNFNHYEAAENQN</sequence>
<dbReference type="Proteomes" id="UP000237423">
    <property type="component" value="Unassembled WGS sequence"/>
</dbReference>
<gene>
    <name evidence="2" type="ORF">AADEFJLK_04365</name>
</gene>
<dbReference type="AlphaFoldDB" id="A0A2S5CGC1"/>
<accession>A0A2S5CGC1</accession>
<evidence type="ECO:0000313" key="2">
    <source>
        <dbReference type="EMBL" id="POZ49849.1"/>
    </source>
</evidence>
<dbReference type="EMBL" id="PGFZ01000021">
    <property type="protein sequence ID" value="POZ49849.1"/>
    <property type="molecule type" value="Genomic_DNA"/>
</dbReference>
<feature type="chain" id="PRO_5015627097" description="3-keto-disaccharide hydrolase domain-containing protein" evidence="1">
    <location>
        <begin position="22"/>
        <end position="270"/>
    </location>
</feature>
<evidence type="ECO:0000256" key="1">
    <source>
        <dbReference type="SAM" id="SignalP"/>
    </source>
</evidence>
<feature type="signal peptide" evidence="1">
    <location>
        <begin position="1"/>
        <end position="21"/>
    </location>
</feature>
<comment type="caution">
    <text evidence="2">The sequence shown here is derived from an EMBL/GenBank/DDBJ whole genome shotgun (WGS) entry which is preliminary data.</text>
</comment>